<keyword evidence="1" id="KW-0560">Oxidoreductase</keyword>
<dbReference type="PANTHER" id="PTHR13847">
    <property type="entry name" value="SARCOSINE DEHYDROGENASE-RELATED"/>
    <property type="match status" value="1"/>
</dbReference>
<dbReference type="SUPFAM" id="SSF51905">
    <property type="entry name" value="FAD/NAD(P)-binding domain"/>
    <property type="match status" value="1"/>
</dbReference>
<dbReference type="Gene3D" id="3.30.9.10">
    <property type="entry name" value="D-Amino Acid Oxidase, subunit A, domain 2"/>
    <property type="match status" value="1"/>
</dbReference>
<accession>A0A2V3UJN2</accession>
<evidence type="ECO:0000259" key="2">
    <source>
        <dbReference type="Pfam" id="PF01266"/>
    </source>
</evidence>
<sequence length="437" mass="46665">MTSARRYDPAAPQYQRTVWWSTAAPRPYTDTLTTDITADIAVIGAGFTGLTAALHLARAGAKVVVLEADAIGAGASGLNAGFVVPNFAKADPAAVIARLGRERGERLLSMIGAGADRVFATIRDHDIACDAEQVGWMHVAHSPAMVEVLARRAEAWRDLGRPVSMLDEASARARSGLKHCVGALLDVSGGMLHPLNYAYGLAGAVTALGGHIYERCPVGRIERAGHGWRLGCGERTVHAEQVLLCTNAFEQGAARRLGRSTVPLTVYQIATQPIDAAIVRRISPQRNPVADTRANLMTYRLDRDNRLISGGMAILPVRAEERMARMIVERLQRELALPETPEAAFVWRGTAAMTTDFLPHLYEFGPGFLGGIGCNGRGIALTAMLGEVMAAAAGGARLQDLPIGLARAGRIPMRMLAVAAPSFAIAQARWQDKQAGL</sequence>
<organism evidence="3 4">
    <name type="scientific">Chelatococcus asaccharovorans</name>
    <dbReference type="NCBI Taxonomy" id="28210"/>
    <lineage>
        <taxon>Bacteria</taxon>
        <taxon>Pseudomonadati</taxon>
        <taxon>Pseudomonadota</taxon>
        <taxon>Alphaproteobacteria</taxon>
        <taxon>Hyphomicrobiales</taxon>
        <taxon>Chelatococcaceae</taxon>
        <taxon>Chelatococcus</taxon>
    </lineage>
</organism>
<gene>
    <name evidence="3" type="ORF">C7450_101808</name>
</gene>
<dbReference type="InterPro" id="IPR006076">
    <property type="entry name" value="FAD-dep_OxRdtase"/>
</dbReference>
<comment type="caution">
    <text evidence="3">The sequence shown here is derived from an EMBL/GenBank/DDBJ whole genome shotgun (WGS) entry which is preliminary data.</text>
</comment>
<reference evidence="3 4" key="1">
    <citation type="submission" date="2018-05" db="EMBL/GenBank/DDBJ databases">
        <title>Genomic Encyclopedia of Type Strains, Phase IV (KMG-IV): sequencing the most valuable type-strain genomes for metagenomic binning, comparative biology and taxonomic classification.</title>
        <authorList>
            <person name="Goeker M."/>
        </authorList>
    </citation>
    <scope>NUCLEOTIDE SEQUENCE [LARGE SCALE GENOMIC DNA]</scope>
    <source>
        <strain evidence="3 4">DSM 6462</strain>
    </source>
</reference>
<feature type="domain" description="FAD dependent oxidoreductase" evidence="2">
    <location>
        <begin position="39"/>
        <end position="391"/>
    </location>
</feature>
<proteinExistence type="predicted"/>
<evidence type="ECO:0000313" key="4">
    <source>
        <dbReference type="Proteomes" id="UP000248021"/>
    </source>
</evidence>
<dbReference type="EMBL" id="QJJK01000001">
    <property type="protein sequence ID" value="PXW65047.1"/>
    <property type="molecule type" value="Genomic_DNA"/>
</dbReference>
<name>A0A2V3UJN2_9HYPH</name>
<evidence type="ECO:0000256" key="1">
    <source>
        <dbReference type="ARBA" id="ARBA00023002"/>
    </source>
</evidence>
<evidence type="ECO:0000313" key="3">
    <source>
        <dbReference type="EMBL" id="PXW65047.1"/>
    </source>
</evidence>
<dbReference type="Pfam" id="PF01266">
    <property type="entry name" value="DAO"/>
    <property type="match status" value="1"/>
</dbReference>
<protein>
    <submittedName>
        <fullName evidence="3">Glycine/D-amino acid oxidase-like deaminating enzyme</fullName>
    </submittedName>
</protein>
<dbReference type="PANTHER" id="PTHR13847:SF281">
    <property type="entry name" value="FAD DEPENDENT OXIDOREDUCTASE DOMAIN-CONTAINING PROTEIN"/>
    <property type="match status" value="1"/>
</dbReference>
<dbReference type="Proteomes" id="UP000248021">
    <property type="component" value="Unassembled WGS sequence"/>
</dbReference>
<dbReference type="GO" id="GO:0005737">
    <property type="term" value="C:cytoplasm"/>
    <property type="evidence" value="ECO:0007669"/>
    <property type="project" value="TreeGrafter"/>
</dbReference>
<dbReference type="AlphaFoldDB" id="A0A2V3UJN2"/>
<keyword evidence="4" id="KW-1185">Reference proteome</keyword>
<dbReference type="GO" id="GO:0016491">
    <property type="term" value="F:oxidoreductase activity"/>
    <property type="evidence" value="ECO:0007669"/>
    <property type="project" value="UniProtKB-KW"/>
</dbReference>
<dbReference type="RefSeq" id="WP_110373052.1">
    <property type="nucleotide sequence ID" value="NZ_JAHBRY010000001.1"/>
</dbReference>
<dbReference type="OrthoDB" id="9814969at2"/>
<dbReference type="InterPro" id="IPR036188">
    <property type="entry name" value="FAD/NAD-bd_sf"/>
</dbReference>
<dbReference type="Gene3D" id="3.50.50.60">
    <property type="entry name" value="FAD/NAD(P)-binding domain"/>
    <property type="match status" value="1"/>
</dbReference>